<dbReference type="PANTHER" id="PTHR44688">
    <property type="entry name" value="DNA-BINDING TRANSCRIPTIONAL ACTIVATOR DEVR_DOSR"/>
    <property type="match status" value="1"/>
</dbReference>
<dbReference type="Pfam" id="PF00196">
    <property type="entry name" value="GerE"/>
    <property type="match status" value="1"/>
</dbReference>
<gene>
    <name evidence="5" type="ORF">GCM10025869_10200</name>
</gene>
<reference evidence="6" key="1">
    <citation type="journal article" date="2019" name="Int. J. Syst. Evol. Microbiol.">
        <title>The Global Catalogue of Microorganisms (GCM) 10K type strain sequencing project: providing services to taxonomists for standard genome sequencing and annotation.</title>
        <authorList>
            <consortium name="The Broad Institute Genomics Platform"/>
            <consortium name="The Broad Institute Genome Sequencing Center for Infectious Disease"/>
            <person name="Wu L."/>
            <person name="Ma J."/>
        </authorList>
    </citation>
    <scope>NUCLEOTIDE SEQUENCE [LARGE SCALE GENOMIC DNA]</scope>
    <source>
        <strain evidence="6">NBRC 108755</strain>
    </source>
</reference>
<dbReference type="SUPFAM" id="SSF46894">
    <property type="entry name" value="C-terminal effector domain of the bipartite response regulators"/>
    <property type="match status" value="1"/>
</dbReference>
<evidence type="ECO:0000313" key="5">
    <source>
        <dbReference type="EMBL" id="GMA90491.1"/>
    </source>
</evidence>
<dbReference type="SMART" id="SM00421">
    <property type="entry name" value="HTH_LUXR"/>
    <property type="match status" value="1"/>
</dbReference>
<proteinExistence type="predicted"/>
<dbReference type="EMBL" id="BSVA01000001">
    <property type="protein sequence ID" value="GMA90491.1"/>
    <property type="molecule type" value="Genomic_DNA"/>
</dbReference>
<evidence type="ECO:0000313" key="6">
    <source>
        <dbReference type="Proteomes" id="UP001157069"/>
    </source>
</evidence>
<dbReference type="InterPro" id="IPR036388">
    <property type="entry name" value="WH-like_DNA-bd_sf"/>
</dbReference>
<sequence>MRIVALARSGMPSVARMAFDTLVVDVPARWWGGVINWARFPELREHAERVGVPGPQGAEADDVLREPLTQREAELLTLLRSDASVQQLAAEQFVSLNTIKTHLRNLYRKLAAASRSDAVDRAMRAGLFEAFRYLER</sequence>
<feature type="domain" description="HTH luxR-type" evidence="4">
    <location>
        <begin position="61"/>
        <end position="126"/>
    </location>
</feature>
<name>A0ABQ6JQC9_9MICO</name>
<keyword evidence="6" id="KW-1185">Reference proteome</keyword>
<dbReference type="Gene3D" id="1.10.10.10">
    <property type="entry name" value="Winged helix-like DNA-binding domain superfamily/Winged helix DNA-binding domain"/>
    <property type="match status" value="1"/>
</dbReference>
<organism evidence="5 6">
    <name type="scientific">Homoserinibacter gongjuensis</name>
    <dbReference type="NCBI Taxonomy" id="1162968"/>
    <lineage>
        <taxon>Bacteria</taxon>
        <taxon>Bacillati</taxon>
        <taxon>Actinomycetota</taxon>
        <taxon>Actinomycetes</taxon>
        <taxon>Micrococcales</taxon>
        <taxon>Microbacteriaceae</taxon>
        <taxon>Homoserinibacter</taxon>
    </lineage>
</organism>
<dbReference type="PANTHER" id="PTHR44688:SF16">
    <property type="entry name" value="DNA-BINDING TRANSCRIPTIONAL ACTIVATOR DEVR_DOSR"/>
    <property type="match status" value="1"/>
</dbReference>
<keyword evidence="3" id="KW-0804">Transcription</keyword>
<keyword evidence="1" id="KW-0805">Transcription regulation</keyword>
<comment type="caution">
    <text evidence="5">The sequence shown here is derived from an EMBL/GenBank/DDBJ whole genome shotgun (WGS) entry which is preliminary data.</text>
</comment>
<dbReference type="InterPro" id="IPR016032">
    <property type="entry name" value="Sig_transdc_resp-reg_C-effctor"/>
</dbReference>
<accession>A0ABQ6JQC9</accession>
<keyword evidence="2" id="KW-0238">DNA-binding</keyword>
<dbReference type="PRINTS" id="PR00038">
    <property type="entry name" value="HTHLUXR"/>
</dbReference>
<evidence type="ECO:0000256" key="1">
    <source>
        <dbReference type="ARBA" id="ARBA00023015"/>
    </source>
</evidence>
<protein>
    <recommendedName>
        <fullName evidence="4">HTH luxR-type domain-containing protein</fullName>
    </recommendedName>
</protein>
<dbReference type="PROSITE" id="PS50043">
    <property type="entry name" value="HTH_LUXR_2"/>
    <property type="match status" value="1"/>
</dbReference>
<dbReference type="InterPro" id="IPR000792">
    <property type="entry name" value="Tscrpt_reg_LuxR_C"/>
</dbReference>
<dbReference type="CDD" id="cd06170">
    <property type="entry name" value="LuxR_C_like"/>
    <property type="match status" value="1"/>
</dbReference>
<evidence type="ECO:0000259" key="4">
    <source>
        <dbReference type="PROSITE" id="PS50043"/>
    </source>
</evidence>
<evidence type="ECO:0000256" key="2">
    <source>
        <dbReference type="ARBA" id="ARBA00023125"/>
    </source>
</evidence>
<evidence type="ECO:0000256" key="3">
    <source>
        <dbReference type="ARBA" id="ARBA00023163"/>
    </source>
</evidence>
<dbReference type="Proteomes" id="UP001157069">
    <property type="component" value="Unassembled WGS sequence"/>
</dbReference>